<keyword evidence="7" id="KW-1185">Reference proteome</keyword>
<evidence type="ECO:0008006" key="8">
    <source>
        <dbReference type="Google" id="ProtNLM"/>
    </source>
</evidence>
<evidence type="ECO:0000313" key="6">
    <source>
        <dbReference type="EMBL" id="THU90579.1"/>
    </source>
</evidence>
<dbReference type="GO" id="GO:0007189">
    <property type="term" value="P:adenylate cyclase-activating G protein-coupled receptor signaling pathway"/>
    <property type="evidence" value="ECO:0007669"/>
    <property type="project" value="TreeGrafter"/>
</dbReference>
<sequence length="149" mass="17100">MVFGTVNAILDSYTRPSWKCGFTVWILQLTWQLSSFLSFCIALNLQLVVVHRVNGQRMEKFYVIGSCLVSLCTTIPPYAAGQYGWDPLENDCWYSSDNPDEQRAWKIGSQLLWLLLTALGEIIACLVVFIYIIKHQVYSINLIRLTDRT</sequence>
<dbReference type="PANTHER" id="PTHR23112:SF0">
    <property type="entry name" value="TRANSMEMBRANE PROTEIN 116"/>
    <property type="match status" value="1"/>
</dbReference>
<evidence type="ECO:0000313" key="7">
    <source>
        <dbReference type="Proteomes" id="UP000297245"/>
    </source>
</evidence>
<evidence type="ECO:0000256" key="2">
    <source>
        <dbReference type="ARBA" id="ARBA00022692"/>
    </source>
</evidence>
<accession>A0A4S8LMR4</accession>
<dbReference type="GO" id="GO:0004930">
    <property type="term" value="F:G protein-coupled receptor activity"/>
    <property type="evidence" value="ECO:0007669"/>
    <property type="project" value="TreeGrafter"/>
</dbReference>
<dbReference type="SUPFAM" id="SSF81321">
    <property type="entry name" value="Family A G protein-coupled receptor-like"/>
    <property type="match status" value="1"/>
</dbReference>
<organism evidence="6 7">
    <name type="scientific">Dendrothele bispora (strain CBS 962.96)</name>
    <dbReference type="NCBI Taxonomy" id="1314807"/>
    <lineage>
        <taxon>Eukaryota</taxon>
        <taxon>Fungi</taxon>
        <taxon>Dikarya</taxon>
        <taxon>Basidiomycota</taxon>
        <taxon>Agaricomycotina</taxon>
        <taxon>Agaricomycetes</taxon>
        <taxon>Agaricomycetidae</taxon>
        <taxon>Agaricales</taxon>
        <taxon>Agaricales incertae sedis</taxon>
        <taxon>Dendrothele</taxon>
    </lineage>
</organism>
<dbReference type="EMBL" id="ML179330">
    <property type="protein sequence ID" value="THU90579.1"/>
    <property type="molecule type" value="Genomic_DNA"/>
</dbReference>
<keyword evidence="4 5" id="KW-0472">Membrane</keyword>
<dbReference type="Gene3D" id="1.20.1070.10">
    <property type="entry name" value="Rhodopsin 7-helix transmembrane proteins"/>
    <property type="match status" value="1"/>
</dbReference>
<evidence type="ECO:0000256" key="4">
    <source>
        <dbReference type="ARBA" id="ARBA00023136"/>
    </source>
</evidence>
<keyword evidence="3 5" id="KW-1133">Transmembrane helix</keyword>
<evidence type="ECO:0000256" key="5">
    <source>
        <dbReference type="SAM" id="Phobius"/>
    </source>
</evidence>
<dbReference type="AlphaFoldDB" id="A0A4S8LMR4"/>
<feature type="transmembrane region" description="Helical" evidence="5">
    <location>
        <begin position="61"/>
        <end position="80"/>
    </location>
</feature>
<feature type="transmembrane region" description="Helical" evidence="5">
    <location>
        <begin position="25"/>
        <end position="49"/>
    </location>
</feature>
<proteinExistence type="predicted"/>
<dbReference type="OrthoDB" id="3251871at2759"/>
<dbReference type="Proteomes" id="UP000297245">
    <property type="component" value="Unassembled WGS sequence"/>
</dbReference>
<reference evidence="6 7" key="1">
    <citation type="journal article" date="2019" name="Nat. Ecol. Evol.">
        <title>Megaphylogeny resolves global patterns of mushroom evolution.</title>
        <authorList>
            <person name="Varga T."/>
            <person name="Krizsan K."/>
            <person name="Foldi C."/>
            <person name="Dima B."/>
            <person name="Sanchez-Garcia M."/>
            <person name="Sanchez-Ramirez S."/>
            <person name="Szollosi G.J."/>
            <person name="Szarkandi J.G."/>
            <person name="Papp V."/>
            <person name="Albert L."/>
            <person name="Andreopoulos W."/>
            <person name="Angelini C."/>
            <person name="Antonin V."/>
            <person name="Barry K.W."/>
            <person name="Bougher N.L."/>
            <person name="Buchanan P."/>
            <person name="Buyck B."/>
            <person name="Bense V."/>
            <person name="Catcheside P."/>
            <person name="Chovatia M."/>
            <person name="Cooper J."/>
            <person name="Damon W."/>
            <person name="Desjardin D."/>
            <person name="Finy P."/>
            <person name="Geml J."/>
            <person name="Haridas S."/>
            <person name="Hughes K."/>
            <person name="Justo A."/>
            <person name="Karasinski D."/>
            <person name="Kautmanova I."/>
            <person name="Kiss B."/>
            <person name="Kocsube S."/>
            <person name="Kotiranta H."/>
            <person name="LaButti K.M."/>
            <person name="Lechner B.E."/>
            <person name="Liimatainen K."/>
            <person name="Lipzen A."/>
            <person name="Lukacs Z."/>
            <person name="Mihaltcheva S."/>
            <person name="Morgado L.N."/>
            <person name="Niskanen T."/>
            <person name="Noordeloos M.E."/>
            <person name="Ohm R.A."/>
            <person name="Ortiz-Santana B."/>
            <person name="Ovrebo C."/>
            <person name="Racz N."/>
            <person name="Riley R."/>
            <person name="Savchenko A."/>
            <person name="Shiryaev A."/>
            <person name="Soop K."/>
            <person name="Spirin V."/>
            <person name="Szebenyi C."/>
            <person name="Tomsovsky M."/>
            <person name="Tulloss R.E."/>
            <person name="Uehling J."/>
            <person name="Grigoriev I.V."/>
            <person name="Vagvolgyi C."/>
            <person name="Papp T."/>
            <person name="Martin F.M."/>
            <person name="Miettinen O."/>
            <person name="Hibbett D.S."/>
            <person name="Nagy L.G."/>
        </authorList>
    </citation>
    <scope>NUCLEOTIDE SEQUENCE [LARGE SCALE GENOMIC DNA]</scope>
    <source>
        <strain evidence="6 7">CBS 962.96</strain>
    </source>
</reference>
<gene>
    <name evidence="6" type="ORF">K435DRAFT_675819</name>
</gene>
<dbReference type="GO" id="GO:0005886">
    <property type="term" value="C:plasma membrane"/>
    <property type="evidence" value="ECO:0007669"/>
    <property type="project" value="TreeGrafter"/>
</dbReference>
<name>A0A4S8LMR4_DENBC</name>
<comment type="subcellular location">
    <subcellularLocation>
        <location evidence="1">Membrane</location>
        <topology evidence="1">Multi-pass membrane protein</topology>
    </subcellularLocation>
</comment>
<protein>
    <recommendedName>
        <fullName evidence="8">G-protein coupled receptors family 2 profile 2 domain-containing protein</fullName>
    </recommendedName>
</protein>
<keyword evidence="2 5" id="KW-0812">Transmembrane</keyword>
<feature type="transmembrane region" description="Helical" evidence="5">
    <location>
        <begin position="111"/>
        <end position="133"/>
    </location>
</feature>
<dbReference type="PANTHER" id="PTHR23112">
    <property type="entry name" value="G PROTEIN-COUPLED RECEPTOR 157-RELATED"/>
    <property type="match status" value="1"/>
</dbReference>
<evidence type="ECO:0000256" key="1">
    <source>
        <dbReference type="ARBA" id="ARBA00004141"/>
    </source>
</evidence>
<evidence type="ECO:0000256" key="3">
    <source>
        <dbReference type="ARBA" id="ARBA00022989"/>
    </source>
</evidence>